<keyword evidence="2" id="KW-1185">Reference proteome</keyword>
<name>A0A0D3BA03_BRAOL</name>
<reference evidence="1 2" key="1">
    <citation type="journal article" date="2014" name="Genome Biol.">
        <title>Transcriptome and methylome profiling reveals relics of genome dominance in the mesopolyploid Brassica oleracea.</title>
        <authorList>
            <person name="Parkin I.A."/>
            <person name="Koh C."/>
            <person name="Tang H."/>
            <person name="Robinson S.J."/>
            <person name="Kagale S."/>
            <person name="Clarke W.E."/>
            <person name="Town C.D."/>
            <person name="Nixon J."/>
            <person name="Krishnakumar V."/>
            <person name="Bidwell S.L."/>
            <person name="Denoeud F."/>
            <person name="Belcram H."/>
            <person name="Links M.G."/>
            <person name="Just J."/>
            <person name="Clarke C."/>
            <person name="Bender T."/>
            <person name="Huebert T."/>
            <person name="Mason A.S."/>
            <person name="Pires J.C."/>
            <person name="Barker G."/>
            <person name="Moore J."/>
            <person name="Walley P.G."/>
            <person name="Manoli S."/>
            <person name="Batley J."/>
            <person name="Edwards D."/>
            <person name="Nelson M.N."/>
            <person name="Wang X."/>
            <person name="Paterson A.H."/>
            <person name="King G."/>
            <person name="Bancroft I."/>
            <person name="Chalhoub B."/>
            <person name="Sharpe A.G."/>
        </authorList>
    </citation>
    <scope>NUCLEOTIDE SEQUENCE</scope>
    <source>
        <strain evidence="1 2">cv. TO1000</strain>
    </source>
</reference>
<reference evidence="1" key="2">
    <citation type="submission" date="2015-03" db="UniProtKB">
        <authorList>
            <consortium name="EnsemblPlants"/>
        </authorList>
    </citation>
    <scope>IDENTIFICATION</scope>
</reference>
<dbReference type="Gramene" id="Bo3g060660.1">
    <property type="protein sequence ID" value="Bo3g060660.1"/>
    <property type="gene ID" value="Bo3g060660"/>
</dbReference>
<evidence type="ECO:0000313" key="1">
    <source>
        <dbReference type="EnsemblPlants" id="Bo3g060660.1"/>
    </source>
</evidence>
<protein>
    <submittedName>
        <fullName evidence="1">Uncharacterized protein</fullName>
    </submittedName>
</protein>
<dbReference type="EnsemblPlants" id="Bo3g060660.1">
    <property type="protein sequence ID" value="Bo3g060660.1"/>
    <property type="gene ID" value="Bo3g060660"/>
</dbReference>
<proteinExistence type="predicted"/>
<dbReference type="Proteomes" id="UP000032141">
    <property type="component" value="Chromosome C3"/>
</dbReference>
<sequence length="126" mass="13682">MVSLSNCQGLPNSRCPACIGTTSHFTWSWYLPIQKGTTTCSEILSSVSSLSHLSLYGLGCGDLASPNLSTRYLLATLVQEPPSIIRLHTLPSTLHLVWKMFSRWTVSGSKRALRARLTTSSSPVSA</sequence>
<organism evidence="1 2">
    <name type="scientific">Brassica oleracea var. oleracea</name>
    <dbReference type="NCBI Taxonomy" id="109376"/>
    <lineage>
        <taxon>Eukaryota</taxon>
        <taxon>Viridiplantae</taxon>
        <taxon>Streptophyta</taxon>
        <taxon>Embryophyta</taxon>
        <taxon>Tracheophyta</taxon>
        <taxon>Spermatophyta</taxon>
        <taxon>Magnoliopsida</taxon>
        <taxon>eudicotyledons</taxon>
        <taxon>Gunneridae</taxon>
        <taxon>Pentapetalae</taxon>
        <taxon>rosids</taxon>
        <taxon>malvids</taxon>
        <taxon>Brassicales</taxon>
        <taxon>Brassicaceae</taxon>
        <taxon>Brassiceae</taxon>
        <taxon>Brassica</taxon>
    </lineage>
</organism>
<dbReference type="AlphaFoldDB" id="A0A0D3BA03"/>
<dbReference type="HOGENOM" id="CLU_1984658_0_0_1"/>
<evidence type="ECO:0000313" key="2">
    <source>
        <dbReference type="Proteomes" id="UP000032141"/>
    </source>
</evidence>
<accession>A0A0D3BA03</accession>